<feature type="region of interest" description="Disordered" evidence="1">
    <location>
        <begin position="72"/>
        <end position="92"/>
    </location>
</feature>
<evidence type="ECO:0000256" key="1">
    <source>
        <dbReference type="SAM" id="MobiDB-lite"/>
    </source>
</evidence>
<name>A0A2C9LJF7_BIOGL</name>
<reference evidence="2" key="1">
    <citation type="submission" date="2020-05" db="UniProtKB">
        <authorList>
            <consortium name="EnsemblMetazoa"/>
        </authorList>
    </citation>
    <scope>IDENTIFICATION</scope>
    <source>
        <strain evidence="2">BB02</strain>
    </source>
</reference>
<evidence type="ECO:0000313" key="2">
    <source>
        <dbReference type="EnsemblMetazoa" id="BGLB031681-PA"/>
    </source>
</evidence>
<sequence>MASANDLTNILSGSHLPSSPPDSDAIKLLQFLDTAALSIKMTLKKSMKTKRKRLLKDSHDTYCRKRFDKSASKVSDDKSSDRKDRPLVSQENAQESINSLFDIEPLKAFNGLYNGNTSTYNSTRPNLDKSLACRDLPLSFFVEPALREKSHSVAALNNRTRFENSSKKSSKTCNSRVKDNFLHSASEGSAVSLDSYDDSCPKSPSLPEDTLESILDQGEINYLLGSHGWSQEMNADKGQHFFISDSRGNSTGSCAMSIDLSSSASPSPRSFSESSRDSWFSQTSAPPVTCDWTESQGLTIQASSESLSQTCTYSDNDCVLFKSQTNPIQKSKYPPDNSDNVKVYHMYPGYKPDNPTDDCHIHTCNPASYLHWTGAQSQAHQTCCPSQTWHKGLNAETTQYKNTMLFNDQWSHQYYPHLSWSSNAHT</sequence>
<feature type="compositionally biased region" description="Polar residues" evidence="1">
    <location>
        <begin position="1"/>
        <end position="17"/>
    </location>
</feature>
<dbReference type="EnsemblMetazoa" id="BGLB031681-RA">
    <property type="protein sequence ID" value="BGLB031681-PA"/>
    <property type="gene ID" value="BGLB031681"/>
</dbReference>
<dbReference type="AlphaFoldDB" id="A0A2C9LJF7"/>
<dbReference type="Proteomes" id="UP000076420">
    <property type="component" value="Unassembled WGS sequence"/>
</dbReference>
<dbReference type="VEuPathDB" id="VectorBase:BGLB031681"/>
<proteinExistence type="predicted"/>
<dbReference type="KEGG" id="bgt:106065291"/>
<feature type="region of interest" description="Disordered" evidence="1">
    <location>
        <begin position="259"/>
        <end position="278"/>
    </location>
</feature>
<gene>
    <name evidence="2" type="primary">106065291</name>
</gene>
<evidence type="ECO:0000313" key="3">
    <source>
        <dbReference type="Proteomes" id="UP000076420"/>
    </source>
</evidence>
<dbReference type="VEuPathDB" id="VectorBase:BGLAX_031683"/>
<feature type="region of interest" description="Disordered" evidence="1">
    <location>
        <begin position="1"/>
        <end position="20"/>
    </location>
</feature>
<protein>
    <submittedName>
        <fullName evidence="2">Uncharacterized protein</fullName>
    </submittedName>
</protein>
<dbReference type="OrthoDB" id="5981837at2759"/>
<accession>A0A2C9LJF7</accession>
<feature type="compositionally biased region" description="Basic and acidic residues" evidence="1">
    <location>
        <begin position="72"/>
        <end position="86"/>
    </location>
</feature>
<organism evidence="2 3">
    <name type="scientific">Biomphalaria glabrata</name>
    <name type="common">Bloodfluke planorb</name>
    <name type="synonym">Freshwater snail</name>
    <dbReference type="NCBI Taxonomy" id="6526"/>
    <lineage>
        <taxon>Eukaryota</taxon>
        <taxon>Metazoa</taxon>
        <taxon>Spiralia</taxon>
        <taxon>Lophotrochozoa</taxon>
        <taxon>Mollusca</taxon>
        <taxon>Gastropoda</taxon>
        <taxon>Heterobranchia</taxon>
        <taxon>Euthyneura</taxon>
        <taxon>Panpulmonata</taxon>
        <taxon>Hygrophila</taxon>
        <taxon>Lymnaeoidea</taxon>
        <taxon>Planorbidae</taxon>
        <taxon>Biomphalaria</taxon>
    </lineage>
</organism>